<dbReference type="InterPro" id="IPR022673">
    <property type="entry name" value="Hexokinase_C"/>
</dbReference>
<evidence type="ECO:0000256" key="9">
    <source>
        <dbReference type="ARBA" id="ARBA00044613"/>
    </source>
</evidence>
<dbReference type="GO" id="GO:0008865">
    <property type="term" value="F:fructokinase activity"/>
    <property type="evidence" value="ECO:0007669"/>
    <property type="project" value="TreeGrafter"/>
</dbReference>
<dbReference type="Pfam" id="PF00349">
    <property type="entry name" value="Hexokinase_1"/>
    <property type="match status" value="1"/>
</dbReference>
<dbReference type="PANTHER" id="PTHR19443">
    <property type="entry name" value="HEXOKINASE"/>
    <property type="match status" value="1"/>
</dbReference>
<evidence type="ECO:0000259" key="13">
    <source>
        <dbReference type="Pfam" id="PF03727"/>
    </source>
</evidence>
<evidence type="ECO:0000259" key="12">
    <source>
        <dbReference type="Pfam" id="PF00349"/>
    </source>
</evidence>
<dbReference type="GO" id="GO:0005536">
    <property type="term" value="F:D-glucose binding"/>
    <property type="evidence" value="ECO:0007669"/>
    <property type="project" value="InterPro"/>
</dbReference>
<dbReference type="PANTHER" id="PTHR19443:SF16">
    <property type="entry name" value="HEXOKINASE TYPE 1-RELATED"/>
    <property type="match status" value="1"/>
</dbReference>
<dbReference type="GO" id="GO:0005739">
    <property type="term" value="C:mitochondrion"/>
    <property type="evidence" value="ECO:0007669"/>
    <property type="project" value="TreeGrafter"/>
</dbReference>
<evidence type="ECO:0000313" key="15">
    <source>
        <dbReference type="Proteomes" id="UP000019763"/>
    </source>
</evidence>
<organism evidence="14 15">
    <name type="scientific">Gregarina niphandrodes</name>
    <name type="common">Septate eugregarine</name>
    <dbReference type="NCBI Taxonomy" id="110365"/>
    <lineage>
        <taxon>Eukaryota</taxon>
        <taxon>Sar</taxon>
        <taxon>Alveolata</taxon>
        <taxon>Apicomplexa</taxon>
        <taxon>Conoidasida</taxon>
        <taxon>Gregarinasina</taxon>
        <taxon>Eugregarinorida</taxon>
        <taxon>Gregarinidae</taxon>
        <taxon>Gregarina</taxon>
    </lineage>
</organism>
<dbReference type="GO" id="GO:0005829">
    <property type="term" value="C:cytosol"/>
    <property type="evidence" value="ECO:0007669"/>
    <property type="project" value="TreeGrafter"/>
</dbReference>
<keyword evidence="5 11" id="KW-0547">Nucleotide-binding</keyword>
<evidence type="ECO:0000256" key="4">
    <source>
        <dbReference type="ARBA" id="ARBA00022679"/>
    </source>
</evidence>
<dbReference type="Gene3D" id="3.40.367.20">
    <property type="match status" value="1"/>
</dbReference>
<dbReference type="InterPro" id="IPR001312">
    <property type="entry name" value="Hexokinase"/>
</dbReference>
<feature type="domain" description="Hexokinase C-terminal" evidence="13">
    <location>
        <begin position="218"/>
        <end position="438"/>
    </location>
</feature>
<comment type="pathway">
    <text evidence="2">Carbohydrate metabolism; hexose metabolism.</text>
</comment>
<keyword evidence="7 11" id="KW-0067">ATP-binding</keyword>
<comment type="pathway">
    <text evidence="1">Carbohydrate degradation; glycolysis; D-glyceraldehyde 3-phosphate and glycerone phosphate from D-glucose: step 1/4.</text>
</comment>
<keyword evidence="8 11" id="KW-0324">Glycolysis</keyword>
<comment type="similarity">
    <text evidence="3 11">Belongs to the hexokinase family.</text>
</comment>
<protein>
    <recommendedName>
        <fullName evidence="11">Phosphotransferase</fullName>
        <ecNumber evidence="11">2.7.1.-</ecNumber>
    </recommendedName>
</protein>
<dbReference type="CDD" id="cd24000">
    <property type="entry name" value="ASKHA_NBD_HK"/>
    <property type="match status" value="1"/>
</dbReference>
<dbReference type="GO" id="GO:0006096">
    <property type="term" value="P:glycolytic process"/>
    <property type="evidence" value="ECO:0007669"/>
    <property type="project" value="UniProtKB-UniPathway"/>
</dbReference>
<evidence type="ECO:0000256" key="1">
    <source>
        <dbReference type="ARBA" id="ARBA00004888"/>
    </source>
</evidence>
<dbReference type="GO" id="GO:0001678">
    <property type="term" value="P:intracellular glucose homeostasis"/>
    <property type="evidence" value="ECO:0007669"/>
    <property type="project" value="InterPro"/>
</dbReference>
<dbReference type="SUPFAM" id="SSF53067">
    <property type="entry name" value="Actin-like ATPase domain"/>
    <property type="match status" value="2"/>
</dbReference>
<reference evidence="14" key="1">
    <citation type="submission" date="2013-12" db="EMBL/GenBank/DDBJ databases">
        <authorList>
            <person name="Omoto C.K."/>
            <person name="Sibley D."/>
            <person name="Venepally P."/>
            <person name="Hadjithomas M."/>
            <person name="Karamycheva S."/>
            <person name="Brunk B."/>
            <person name="Roos D."/>
            <person name="Caler E."/>
            <person name="Lorenzi H."/>
        </authorList>
    </citation>
    <scope>NUCLEOTIDE SEQUENCE</scope>
</reference>
<dbReference type="AlphaFoldDB" id="A0A023AZ40"/>
<dbReference type="eggNOG" id="KOG1369">
    <property type="taxonomic scope" value="Eukaryota"/>
</dbReference>
<accession>A0A023AZ40</accession>
<dbReference type="PROSITE" id="PS51748">
    <property type="entry name" value="HEXOKINASE_2"/>
    <property type="match status" value="1"/>
</dbReference>
<dbReference type="Pfam" id="PF03727">
    <property type="entry name" value="Hexokinase_2"/>
    <property type="match status" value="1"/>
</dbReference>
<evidence type="ECO:0000256" key="5">
    <source>
        <dbReference type="ARBA" id="ARBA00022741"/>
    </source>
</evidence>
<dbReference type="VEuPathDB" id="CryptoDB:GNI_156840"/>
<evidence type="ECO:0000256" key="7">
    <source>
        <dbReference type="ARBA" id="ARBA00022840"/>
    </source>
</evidence>
<evidence type="ECO:0000256" key="8">
    <source>
        <dbReference type="ARBA" id="ARBA00023152"/>
    </source>
</evidence>
<evidence type="ECO:0000256" key="2">
    <source>
        <dbReference type="ARBA" id="ARBA00005028"/>
    </source>
</evidence>
<evidence type="ECO:0000256" key="6">
    <source>
        <dbReference type="ARBA" id="ARBA00022777"/>
    </source>
</evidence>
<dbReference type="EC" id="2.7.1.-" evidence="11"/>
<evidence type="ECO:0000313" key="14">
    <source>
        <dbReference type="EMBL" id="EZG43878.1"/>
    </source>
</evidence>
<sequence>MKDEQVEHVCKSIFADVTACAAAHATCPVGSPLRMLDTGCKELPTGTEKGIVYAVEFNCSHVRASRCRLDGNRRVSTTEHRVTLSEECKDLSKGLLDSECGAMMLFDTLAEAVKVLMESSGDLGHKHTIPVAFVVPFACEQSGPKSARLLNWTKGFETGRKTNDPVEGLDMATLLDMAFWRKEMNARCVTVLNDGTATMLAAEYERQSRLPPCVVSYLVSVGVNGCFIDPMHEAHKYAGCIVNTELGDYDRSLPMTDVDLEVDFADQGGHGQQMFEKMVGGGYLGEVCRRLVVKVYQSDAPTLAWARQSFPTAAAAMVVADDSADLSRARSLVQGLWDWTPSQQDLLIVKDLFTLVFDRSAALSAAAIGALARATSRLQPAMGGVTVALEGSLHGPHPWYTELIRQRLNVLLKGNAGFVHLYVTHDSNAKGAAVLAAMLDKSLA</sequence>
<dbReference type="InterPro" id="IPR043129">
    <property type="entry name" value="ATPase_NBD"/>
</dbReference>
<dbReference type="GO" id="GO:0004340">
    <property type="term" value="F:glucokinase activity"/>
    <property type="evidence" value="ECO:0007669"/>
    <property type="project" value="TreeGrafter"/>
</dbReference>
<comment type="catalytic activity">
    <reaction evidence="10">
        <text>D-fructose + ATP = D-fructose 6-phosphate + ADP + H(+)</text>
        <dbReference type="Rhea" id="RHEA:16125"/>
        <dbReference type="ChEBI" id="CHEBI:15378"/>
        <dbReference type="ChEBI" id="CHEBI:30616"/>
        <dbReference type="ChEBI" id="CHEBI:37721"/>
        <dbReference type="ChEBI" id="CHEBI:61527"/>
        <dbReference type="ChEBI" id="CHEBI:456216"/>
        <dbReference type="EC" id="2.7.1.1"/>
    </reaction>
    <physiologicalReaction direction="left-to-right" evidence="10">
        <dbReference type="Rhea" id="RHEA:16126"/>
    </physiologicalReaction>
</comment>
<dbReference type="Gene3D" id="3.30.420.40">
    <property type="match status" value="1"/>
</dbReference>
<comment type="caution">
    <text evidence="14">The sequence shown here is derived from an EMBL/GenBank/DDBJ whole genome shotgun (WGS) entry which is preliminary data.</text>
</comment>
<keyword evidence="15" id="KW-1185">Reference proteome</keyword>
<keyword evidence="6 11" id="KW-0418">Kinase</keyword>
<dbReference type="UniPathway" id="UPA00109">
    <property type="reaction ID" value="UER00180"/>
</dbReference>
<dbReference type="Proteomes" id="UP000019763">
    <property type="component" value="Unassembled WGS sequence"/>
</dbReference>
<proteinExistence type="inferred from homology"/>
<keyword evidence="4 11" id="KW-0808">Transferase</keyword>
<gene>
    <name evidence="14" type="ORF">GNI_156840</name>
</gene>
<evidence type="ECO:0000256" key="3">
    <source>
        <dbReference type="ARBA" id="ARBA00009225"/>
    </source>
</evidence>
<dbReference type="GO" id="GO:0005524">
    <property type="term" value="F:ATP binding"/>
    <property type="evidence" value="ECO:0007669"/>
    <property type="project" value="UniProtKB-UniRule"/>
</dbReference>
<evidence type="ECO:0000256" key="10">
    <source>
        <dbReference type="ARBA" id="ARBA00047905"/>
    </source>
</evidence>
<comment type="catalytic activity">
    <reaction evidence="9">
        <text>a D-hexose + ATP = a D-hexose 6-phosphate + ADP + H(+)</text>
        <dbReference type="Rhea" id="RHEA:22740"/>
        <dbReference type="ChEBI" id="CHEBI:4194"/>
        <dbReference type="ChEBI" id="CHEBI:15378"/>
        <dbReference type="ChEBI" id="CHEBI:30616"/>
        <dbReference type="ChEBI" id="CHEBI:229467"/>
        <dbReference type="ChEBI" id="CHEBI:456216"/>
        <dbReference type="EC" id="2.7.1.1"/>
    </reaction>
    <physiologicalReaction direction="left-to-right" evidence="9">
        <dbReference type="Rhea" id="RHEA:22741"/>
    </physiologicalReaction>
</comment>
<dbReference type="EMBL" id="AFNH02001170">
    <property type="protein sequence ID" value="EZG43878.1"/>
    <property type="molecule type" value="Genomic_DNA"/>
</dbReference>
<dbReference type="PRINTS" id="PR00475">
    <property type="entry name" value="HEXOKINASE"/>
</dbReference>
<dbReference type="GO" id="GO:0006006">
    <property type="term" value="P:glucose metabolic process"/>
    <property type="evidence" value="ECO:0007669"/>
    <property type="project" value="TreeGrafter"/>
</dbReference>
<evidence type="ECO:0000256" key="11">
    <source>
        <dbReference type="RuleBase" id="RU362007"/>
    </source>
</evidence>
<dbReference type="RefSeq" id="XP_011132941.1">
    <property type="nucleotide sequence ID" value="XM_011134639.1"/>
</dbReference>
<dbReference type="OrthoDB" id="419537at2759"/>
<dbReference type="InterPro" id="IPR022672">
    <property type="entry name" value="Hexokinase_N"/>
</dbReference>
<feature type="domain" description="Hexokinase N-terminal" evidence="12">
    <location>
        <begin position="3"/>
        <end position="204"/>
    </location>
</feature>
<dbReference type="GeneID" id="22915434"/>
<name>A0A023AZ40_GRENI</name>